<dbReference type="EMBL" id="WWBZ02000082">
    <property type="protein sequence ID" value="KAF4301523.1"/>
    <property type="molecule type" value="Genomic_DNA"/>
</dbReference>
<evidence type="ECO:0000313" key="4">
    <source>
        <dbReference type="Proteomes" id="UP000572817"/>
    </source>
</evidence>
<accession>A0A8H4IK54</accession>
<dbReference type="Pfam" id="PF06985">
    <property type="entry name" value="HET"/>
    <property type="match status" value="1"/>
</dbReference>
<proteinExistence type="predicted"/>
<keyword evidence="4" id="KW-1185">Reference proteome</keyword>
<feature type="compositionally biased region" description="Basic and acidic residues" evidence="1">
    <location>
        <begin position="12"/>
        <end position="24"/>
    </location>
</feature>
<dbReference type="Proteomes" id="UP000572817">
    <property type="component" value="Unassembled WGS sequence"/>
</dbReference>
<sequence length="794" mass="89330">MITLTRKRKRPEMKSRCPTDDSSKSDLEVRKLCSSCTQINIDQVFGQYVRSTEGNFVADIGRISAEIRNSNCPLCRLVAEVLFYRPRPTLPPPGSCVYLQAVPAVQYLSGFDQNPRQAAFGQLRRNSILRICWRTQKEQAPDDEEAQPVYEHGTIIDDELVPTTPSPNQGSPSIICRHINPSKIDFSILRQWLHLCHSSHRTECPKPTFRRPFPSFRVIDCHRRRIIPAPEDDCAYTALSYVWGPADRSRQKTAASPPPAPGTLPRQEHLPLVIHDAILATLELGYTYLWVDAFCIDQASPADKAFQIAHMDLVYARAAVTLIAACGADSAHGLPGVGARPRQPAQPHARIAPTCELVASLPEPGSLVRRSAWATRGWTYQEALLSPRRLFFTDAQACFECASMYCSEAVALPLEALHTKDGDRFRREANLSDMVLFDMRHSAFMDRNVIEYSRRQLSFQADALNALKGIFRQHERMRLVMAGKGPSQVWGVPTQVHWPGGADFENERLKEAAGLGKEDRRRVVAKMDFLRGMCWYLEQPGERREGFPSWSWVGWVGKLSETSWERRISEWVEEDTKTEIHFEVAKEDAKDGNSIEVAVEADCGKRAEIVSVDQLRKDDESYEQTRVKLLPYIHITASFVELQLVPAPAGIALRRRQAWNLGRKDQVAKLVATLPSQSGASFISPFFLCQHKLAEEEMTFGETSATKTWKGLVTGYSSQVQLRPTSGVDSDRELIRTPAPFIIILRDSGEFFERIGDVDLNFLYTSTSPLLAQVEHAREAVDGLVKRIATARIG</sequence>
<dbReference type="PANTHER" id="PTHR33112:SF1">
    <property type="entry name" value="HETEROKARYON INCOMPATIBILITY DOMAIN-CONTAINING PROTEIN"/>
    <property type="match status" value="1"/>
</dbReference>
<comment type="caution">
    <text evidence="3">The sequence shown here is derived from an EMBL/GenBank/DDBJ whole genome shotgun (WGS) entry which is preliminary data.</text>
</comment>
<gene>
    <name evidence="3" type="ORF">GTA08_BOTSDO10867</name>
</gene>
<feature type="region of interest" description="Disordered" evidence="1">
    <location>
        <begin position="1"/>
        <end position="24"/>
    </location>
</feature>
<evidence type="ECO:0000256" key="1">
    <source>
        <dbReference type="SAM" id="MobiDB-lite"/>
    </source>
</evidence>
<dbReference type="InterPro" id="IPR010730">
    <property type="entry name" value="HET"/>
</dbReference>
<dbReference type="AlphaFoldDB" id="A0A8H4IK54"/>
<reference evidence="3" key="1">
    <citation type="submission" date="2020-04" db="EMBL/GenBank/DDBJ databases">
        <title>Genome Assembly and Annotation of Botryosphaeria dothidea sdau 11-99, a Latent Pathogen of Apple Fruit Ring Rot in China.</title>
        <authorList>
            <person name="Yu C."/>
            <person name="Diao Y."/>
            <person name="Lu Q."/>
            <person name="Zhao J."/>
            <person name="Cui S."/>
            <person name="Peng C."/>
            <person name="He B."/>
            <person name="Liu H."/>
        </authorList>
    </citation>
    <scope>NUCLEOTIDE SEQUENCE [LARGE SCALE GENOMIC DNA]</scope>
    <source>
        <strain evidence="3">Sdau11-99</strain>
    </source>
</reference>
<organism evidence="3 4">
    <name type="scientific">Botryosphaeria dothidea</name>
    <dbReference type="NCBI Taxonomy" id="55169"/>
    <lineage>
        <taxon>Eukaryota</taxon>
        <taxon>Fungi</taxon>
        <taxon>Dikarya</taxon>
        <taxon>Ascomycota</taxon>
        <taxon>Pezizomycotina</taxon>
        <taxon>Dothideomycetes</taxon>
        <taxon>Dothideomycetes incertae sedis</taxon>
        <taxon>Botryosphaeriales</taxon>
        <taxon>Botryosphaeriaceae</taxon>
        <taxon>Botryosphaeria</taxon>
    </lineage>
</organism>
<feature type="compositionally biased region" description="Basic residues" evidence="1">
    <location>
        <begin position="1"/>
        <end position="11"/>
    </location>
</feature>
<evidence type="ECO:0000259" key="2">
    <source>
        <dbReference type="Pfam" id="PF06985"/>
    </source>
</evidence>
<protein>
    <submittedName>
        <fullName evidence="3">Microsomal signal peptidase 12kda subunit protein</fullName>
    </submittedName>
</protein>
<evidence type="ECO:0000313" key="3">
    <source>
        <dbReference type="EMBL" id="KAF4301523.1"/>
    </source>
</evidence>
<dbReference type="OrthoDB" id="5428863at2759"/>
<dbReference type="PANTHER" id="PTHR33112">
    <property type="entry name" value="DOMAIN PROTEIN, PUTATIVE-RELATED"/>
    <property type="match status" value="1"/>
</dbReference>
<name>A0A8H4IK54_9PEZI</name>
<feature type="domain" description="Heterokaryon incompatibility" evidence="2">
    <location>
        <begin position="236"/>
        <end position="382"/>
    </location>
</feature>